<sequence>MQLNGGVDNMVGYARHPPQPQPDALFHPLECEPTLQIGYQPDPVSVVAAGPSMSNYMGGWLP</sequence>
<accession>A0ABU6U8S7</accession>
<evidence type="ECO:0000313" key="3">
    <source>
        <dbReference type="Proteomes" id="UP001341840"/>
    </source>
</evidence>
<evidence type="ECO:0000256" key="1">
    <source>
        <dbReference type="SAM" id="MobiDB-lite"/>
    </source>
</evidence>
<name>A0ABU6U8S7_9FABA</name>
<keyword evidence="3" id="KW-1185">Reference proteome</keyword>
<dbReference type="EMBL" id="JASCZI010120920">
    <property type="protein sequence ID" value="MED6157636.1"/>
    <property type="molecule type" value="Genomic_DNA"/>
</dbReference>
<evidence type="ECO:0000313" key="2">
    <source>
        <dbReference type="EMBL" id="MED6157636.1"/>
    </source>
</evidence>
<protein>
    <submittedName>
        <fullName evidence="2">Agamous-like MADS-box protein mads4</fullName>
    </submittedName>
</protein>
<comment type="caution">
    <text evidence="2">The sequence shown here is derived from an EMBL/GenBank/DDBJ whole genome shotgun (WGS) entry which is preliminary data.</text>
</comment>
<gene>
    <name evidence="2" type="primary">MADS4_2</name>
    <name evidence="2" type="ORF">PIB30_025071</name>
</gene>
<proteinExistence type="predicted"/>
<organism evidence="2 3">
    <name type="scientific">Stylosanthes scabra</name>
    <dbReference type="NCBI Taxonomy" id="79078"/>
    <lineage>
        <taxon>Eukaryota</taxon>
        <taxon>Viridiplantae</taxon>
        <taxon>Streptophyta</taxon>
        <taxon>Embryophyta</taxon>
        <taxon>Tracheophyta</taxon>
        <taxon>Spermatophyta</taxon>
        <taxon>Magnoliopsida</taxon>
        <taxon>eudicotyledons</taxon>
        <taxon>Gunneridae</taxon>
        <taxon>Pentapetalae</taxon>
        <taxon>rosids</taxon>
        <taxon>fabids</taxon>
        <taxon>Fabales</taxon>
        <taxon>Fabaceae</taxon>
        <taxon>Papilionoideae</taxon>
        <taxon>50 kb inversion clade</taxon>
        <taxon>dalbergioids sensu lato</taxon>
        <taxon>Dalbergieae</taxon>
        <taxon>Pterocarpus clade</taxon>
        <taxon>Stylosanthes</taxon>
    </lineage>
</organism>
<feature type="region of interest" description="Disordered" evidence="1">
    <location>
        <begin position="1"/>
        <end position="24"/>
    </location>
</feature>
<dbReference type="Proteomes" id="UP001341840">
    <property type="component" value="Unassembled WGS sequence"/>
</dbReference>
<reference evidence="2 3" key="1">
    <citation type="journal article" date="2023" name="Plants (Basel)">
        <title>Bridging the Gap: Combining Genomics and Transcriptomics Approaches to Understand Stylosanthes scabra, an Orphan Legume from the Brazilian Caatinga.</title>
        <authorList>
            <person name="Ferreira-Neto J.R.C."/>
            <person name="da Silva M.D."/>
            <person name="Binneck E."/>
            <person name="de Melo N.F."/>
            <person name="da Silva R.H."/>
            <person name="de Melo A.L.T.M."/>
            <person name="Pandolfi V."/>
            <person name="Bustamante F.O."/>
            <person name="Brasileiro-Vidal A.C."/>
            <person name="Benko-Iseppon A.M."/>
        </authorList>
    </citation>
    <scope>NUCLEOTIDE SEQUENCE [LARGE SCALE GENOMIC DNA]</scope>
    <source>
        <tissue evidence="2">Leaves</tissue>
    </source>
</reference>